<dbReference type="HOGENOM" id="CLU_073973_0_0_1"/>
<protein>
    <submittedName>
        <fullName evidence="1">Uncharacterized protein</fullName>
    </submittedName>
</protein>
<dbReference type="InterPro" id="IPR002110">
    <property type="entry name" value="Ankyrin_rpt"/>
</dbReference>
<dbReference type="Pfam" id="PF12796">
    <property type="entry name" value="Ank_2"/>
    <property type="match status" value="1"/>
</dbReference>
<dbReference type="EnsemblPlants" id="PGSC0003DMT400059299">
    <property type="protein sequence ID" value="PGSC0003DMT400059299"/>
    <property type="gene ID" value="PGSC0003DMG400023040"/>
</dbReference>
<reference evidence="2" key="1">
    <citation type="journal article" date="2011" name="Nature">
        <title>Genome sequence and analysis of the tuber crop potato.</title>
        <authorList>
            <consortium name="The Potato Genome Sequencing Consortium"/>
        </authorList>
    </citation>
    <scope>NUCLEOTIDE SEQUENCE [LARGE SCALE GENOMIC DNA]</scope>
    <source>
        <strain evidence="2">cv. DM1-3 516 R44</strain>
    </source>
</reference>
<gene>
    <name evidence="1" type="primary">LOC102600373</name>
</gene>
<sequence length="248" mass="28457">MAFLTEDERKHNTNKKLYDALMKQENTEVLRLCRGLESGPLHILTVHDDTVLHVAAYSKQTDLVLCLLKELEMRLPEFPVDGLKHRNDMGNTILHEIATFDRVDSAAKIILDREPDLLGMRNKSGETALFRAVRYGKTVMFDFLDQQVNQFFSVYEREACYYKLRGATILHAAVRSEHFGLALSIAKKYEYLVNERDADGMTALQLLACNRQAFGSGEKYGYIKRSIYTRKILEMLHSGILELHQVVV</sequence>
<accession>M1C433</accession>
<dbReference type="Gramene" id="PGSC0003DMT400059299">
    <property type="protein sequence ID" value="PGSC0003DMT400059299"/>
    <property type="gene ID" value="PGSC0003DMG400023040"/>
</dbReference>
<dbReference type="Proteomes" id="UP000011115">
    <property type="component" value="Unassembled WGS sequence"/>
</dbReference>
<keyword evidence="2" id="KW-1185">Reference proteome</keyword>
<dbReference type="PANTHER" id="PTHR24121">
    <property type="entry name" value="NO MECHANORECEPTOR POTENTIAL C, ISOFORM D-RELATED"/>
    <property type="match status" value="1"/>
</dbReference>
<evidence type="ECO:0000313" key="1">
    <source>
        <dbReference type="EnsemblPlants" id="PGSC0003DMT400059299"/>
    </source>
</evidence>
<evidence type="ECO:0000313" key="2">
    <source>
        <dbReference type="Proteomes" id="UP000011115"/>
    </source>
</evidence>
<dbReference type="ExpressionAtlas" id="M1C433">
    <property type="expression patterns" value="baseline"/>
</dbReference>
<dbReference type="InterPro" id="IPR036770">
    <property type="entry name" value="Ankyrin_rpt-contain_sf"/>
</dbReference>
<dbReference type="SUPFAM" id="SSF48403">
    <property type="entry name" value="Ankyrin repeat"/>
    <property type="match status" value="1"/>
</dbReference>
<dbReference type="Gene3D" id="1.25.40.20">
    <property type="entry name" value="Ankyrin repeat-containing domain"/>
    <property type="match status" value="1"/>
</dbReference>
<proteinExistence type="predicted"/>
<reference evidence="1" key="2">
    <citation type="submission" date="2015-06" db="UniProtKB">
        <authorList>
            <consortium name="EnsemblPlants"/>
        </authorList>
    </citation>
    <scope>IDENTIFICATION</scope>
    <source>
        <strain evidence="1">DM1-3 516 R44</strain>
    </source>
</reference>
<name>M1C433_SOLTU</name>
<dbReference type="PANTHER" id="PTHR24121:SF16">
    <property type="entry name" value="NON-SPECIFIC SERINE_THREONINE PROTEIN KINASE"/>
    <property type="match status" value="1"/>
</dbReference>
<organism evidence="1 2">
    <name type="scientific">Solanum tuberosum</name>
    <name type="common">Potato</name>
    <dbReference type="NCBI Taxonomy" id="4113"/>
    <lineage>
        <taxon>Eukaryota</taxon>
        <taxon>Viridiplantae</taxon>
        <taxon>Streptophyta</taxon>
        <taxon>Embryophyta</taxon>
        <taxon>Tracheophyta</taxon>
        <taxon>Spermatophyta</taxon>
        <taxon>Magnoliopsida</taxon>
        <taxon>eudicotyledons</taxon>
        <taxon>Gunneridae</taxon>
        <taxon>Pentapetalae</taxon>
        <taxon>asterids</taxon>
        <taxon>lamiids</taxon>
        <taxon>Solanales</taxon>
        <taxon>Solanaceae</taxon>
        <taxon>Solanoideae</taxon>
        <taxon>Solaneae</taxon>
        <taxon>Solanum</taxon>
    </lineage>
</organism>
<dbReference type="AlphaFoldDB" id="M1C433"/>